<dbReference type="Proteomes" id="UP000076825">
    <property type="component" value="Chromosome 1"/>
</dbReference>
<dbReference type="GeneID" id="56589655"/>
<name>A0A157QB90_9BORD</name>
<sequence>MLIVEDGTGKPDAESYASVAQCQAYAAGHGLDFSGDDSVLEAALRNAALYLDGEYTFKGSRLTGAQALEWPRTAAQGVPREVVNACCELAVRAKLRPLWRDVSSTTIGAAVEKTVGPITTKYASATGARADGQTEYAGVTAMLRRWLSSYGSSVKLVRS</sequence>
<feature type="domain" description="Putative DnaT-like" evidence="1">
    <location>
        <begin position="2"/>
        <end position="158"/>
    </location>
</feature>
<dbReference type="AlphaFoldDB" id="A0A157QB90"/>
<dbReference type="KEGG" id="btrm:SAMEA390648703101"/>
<organism evidence="2 3">
    <name type="scientific">Bordetella trematum</name>
    <dbReference type="NCBI Taxonomy" id="123899"/>
    <lineage>
        <taxon>Bacteria</taxon>
        <taxon>Pseudomonadati</taxon>
        <taxon>Pseudomonadota</taxon>
        <taxon>Betaproteobacteria</taxon>
        <taxon>Burkholderiales</taxon>
        <taxon>Alcaligenaceae</taxon>
        <taxon>Bordetella</taxon>
    </lineage>
</organism>
<dbReference type="STRING" id="123899.SAMEA3906487_03101"/>
<dbReference type="RefSeq" id="WP_115638883.1">
    <property type="nucleotide sequence ID" value="NZ_CP016340.1"/>
</dbReference>
<dbReference type="InterPro" id="IPR046787">
    <property type="entry name" value="DnaT_2"/>
</dbReference>
<dbReference type="OrthoDB" id="8702413at2"/>
<evidence type="ECO:0000313" key="2">
    <source>
        <dbReference type="EMBL" id="SAI72220.1"/>
    </source>
</evidence>
<proteinExistence type="predicted"/>
<dbReference type="EMBL" id="LT546645">
    <property type="protein sequence ID" value="SAI72220.1"/>
    <property type="molecule type" value="Genomic_DNA"/>
</dbReference>
<protein>
    <recommendedName>
        <fullName evidence="1">Putative DnaT-like domain-containing protein</fullName>
    </recommendedName>
</protein>
<dbReference type="PATRIC" id="fig|123899.6.peg.3095"/>
<evidence type="ECO:0000313" key="3">
    <source>
        <dbReference type="Proteomes" id="UP000076825"/>
    </source>
</evidence>
<accession>A0A157QB90</accession>
<keyword evidence="3" id="KW-1185">Reference proteome</keyword>
<reference evidence="2 3" key="1">
    <citation type="submission" date="2016-04" db="EMBL/GenBank/DDBJ databases">
        <authorList>
            <consortium name="Pathogen Informatics"/>
        </authorList>
    </citation>
    <scope>NUCLEOTIDE SEQUENCE [LARGE SCALE GENOMIC DNA]</scope>
    <source>
        <strain evidence="2 3">H044680328</strain>
    </source>
</reference>
<gene>
    <name evidence="2" type="ORF">SAMEA3906487_03101</name>
</gene>
<evidence type="ECO:0000259" key="1">
    <source>
        <dbReference type="Pfam" id="PF20557"/>
    </source>
</evidence>
<dbReference type="Pfam" id="PF20557">
    <property type="entry name" value="DnaT_2"/>
    <property type="match status" value="1"/>
</dbReference>